<dbReference type="SMART" id="SM00507">
    <property type="entry name" value="HNHc"/>
    <property type="match status" value="1"/>
</dbReference>
<evidence type="ECO:0000313" key="2">
    <source>
        <dbReference type="EMBL" id="OQP32416.1"/>
    </source>
</evidence>
<accession>A0A1V9DF51</accession>
<feature type="domain" description="HNH nuclease" evidence="1">
    <location>
        <begin position="251"/>
        <end position="300"/>
    </location>
</feature>
<dbReference type="CDD" id="cd00085">
    <property type="entry name" value="HNHc"/>
    <property type="match status" value="1"/>
</dbReference>
<name>A0A1V9DF51_9GAMM</name>
<dbReference type="RefSeq" id="WP_081140232.1">
    <property type="nucleotide sequence ID" value="NZ_MWUE01000022.1"/>
</dbReference>
<dbReference type="AlphaFoldDB" id="A0A1V9DF51"/>
<gene>
    <name evidence="2" type="ORF">B2J69_14190</name>
</gene>
<sequence>MRALLTPEVAPRTGIVLFKPGSELMSLFRGRVLISTPPGDMADLPSGKINEDNQPLLDEPLLNSFFRDERVIAAAGGFPDLTVWVGKINACQCDDGDGFHFHEITTLETEQGVLSLCYHHDNKLRNNGVSGEMEEVAAANVAAWIIHSACLDMGLHANHSLTLPELCWWASIKDIIDLIPEAPARRVLKMKAEQVATGTLKESLIAPERPGREVLQEAGEVVKKVFSLVADPESPESFMLRPKRKRWESEKYTRWVKSQKCACCGKQADDPHHIIGHGQGGMGTKAHDLFVIPLCRAHHDELHRDMRAFESKYGSQIELLFRFLDHAIAVGVIGSDKK</sequence>
<evidence type="ECO:0000259" key="1">
    <source>
        <dbReference type="SMART" id="SM00507"/>
    </source>
</evidence>
<dbReference type="Proteomes" id="UP000192769">
    <property type="component" value="Unassembled WGS sequence"/>
</dbReference>
<protein>
    <recommendedName>
        <fullName evidence="1">HNH nuclease domain-containing protein</fullName>
    </recommendedName>
</protein>
<dbReference type="Gene3D" id="3.30.40.190">
    <property type="match status" value="1"/>
</dbReference>
<evidence type="ECO:0000313" key="3">
    <source>
        <dbReference type="Proteomes" id="UP000192769"/>
    </source>
</evidence>
<keyword evidence="3" id="KW-1185">Reference proteome</keyword>
<organism evidence="2 3">
    <name type="scientific">Pantoea latae</name>
    <dbReference type="NCBI Taxonomy" id="1964541"/>
    <lineage>
        <taxon>Bacteria</taxon>
        <taxon>Pseudomonadati</taxon>
        <taxon>Pseudomonadota</taxon>
        <taxon>Gammaproteobacteria</taxon>
        <taxon>Enterobacterales</taxon>
        <taxon>Erwiniaceae</taxon>
        <taxon>Pantoea</taxon>
    </lineage>
</organism>
<dbReference type="Pfam" id="PF06147">
    <property type="entry name" value="DUF968"/>
    <property type="match status" value="1"/>
</dbReference>
<reference evidence="2 3" key="1">
    <citation type="submission" date="2017-02" db="EMBL/GenBank/DDBJ databases">
        <title>Whole genome shotgun sequence of Pantoea agglomerans strain AS1 isolated from a cycad, Zamia floridana in Central Florida, USA.</title>
        <authorList>
            <person name="Lata P."/>
            <person name="Govindarajan S."/>
            <person name="Qi F."/>
            <person name="Li J.-L."/>
            <person name="Maurya S.K."/>
            <person name="Sahoo M.K."/>
        </authorList>
    </citation>
    <scope>NUCLEOTIDE SEQUENCE [LARGE SCALE GENOMIC DNA]</scope>
    <source>
        <strain evidence="2 3">AS1</strain>
    </source>
</reference>
<dbReference type="EMBL" id="MWUE01000022">
    <property type="protein sequence ID" value="OQP32416.1"/>
    <property type="molecule type" value="Genomic_DNA"/>
</dbReference>
<dbReference type="OrthoDB" id="6700725at2"/>
<proteinExistence type="predicted"/>
<comment type="caution">
    <text evidence="2">The sequence shown here is derived from an EMBL/GenBank/DDBJ whole genome shotgun (WGS) entry which is preliminary data.</text>
</comment>
<dbReference type="InterPro" id="IPR010373">
    <property type="entry name" value="DUF968"/>
</dbReference>
<dbReference type="InterPro" id="IPR003615">
    <property type="entry name" value="HNH_nuc"/>
</dbReference>